<gene>
    <name evidence="1" type="ORF">UFOVP1127_85</name>
    <name evidence="2" type="ORF">UFOVP1242_125</name>
    <name evidence="3" type="ORF">UFOVP1492_49</name>
    <name evidence="4" type="ORF">UFOVP1580_78</name>
</gene>
<name>A0A6J5SS55_9CAUD</name>
<protein>
    <submittedName>
        <fullName evidence="3">Uncharacterized protein</fullName>
    </submittedName>
</protein>
<evidence type="ECO:0000313" key="3">
    <source>
        <dbReference type="EMBL" id="CAB4217604.1"/>
    </source>
</evidence>
<reference evidence="3" key="1">
    <citation type="submission" date="2020-05" db="EMBL/GenBank/DDBJ databases">
        <authorList>
            <person name="Chiriac C."/>
            <person name="Salcher M."/>
            <person name="Ghai R."/>
            <person name="Kavagutti S V."/>
        </authorList>
    </citation>
    <scope>NUCLEOTIDE SEQUENCE</scope>
</reference>
<dbReference type="EMBL" id="LR797197">
    <property type="protein sequence ID" value="CAB4193668.1"/>
    <property type="molecule type" value="Genomic_DNA"/>
</dbReference>
<dbReference type="EMBL" id="LR797075">
    <property type="protein sequence ID" value="CAB4185501.1"/>
    <property type="molecule type" value="Genomic_DNA"/>
</dbReference>
<proteinExistence type="predicted"/>
<sequence length="116" mass="13177">MNKRLTFAAILLWTALSTSAQSAFPPMNYSKATHKESARKSQTPESVIGSIRVEHLPNLKMVTVDYNGYFFRYSVVSISHKKDGWVVTTDSSIKLEISTSEVLVYRTKSAYSRFYN</sequence>
<dbReference type="EMBL" id="LR797450">
    <property type="protein sequence ID" value="CAB4217604.1"/>
    <property type="molecule type" value="Genomic_DNA"/>
</dbReference>
<dbReference type="EMBL" id="LR798430">
    <property type="protein sequence ID" value="CAB5231422.1"/>
    <property type="molecule type" value="Genomic_DNA"/>
</dbReference>
<organism evidence="3">
    <name type="scientific">uncultured Caudovirales phage</name>
    <dbReference type="NCBI Taxonomy" id="2100421"/>
    <lineage>
        <taxon>Viruses</taxon>
        <taxon>Duplodnaviria</taxon>
        <taxon>Heunggongvirae</taxon>
        <taxon>Uroviricota</taxon>
        <taxon>Caudoviricetes</taxon>
        <taxon>Peduoviridae</taxon>
        <taxon>Maltschvirus</taxon>
        <taxon>Maltschvirus maltsch</taxon>
    </lineage>
</organism>
<evidence type="ECO:0000313" key="1">
    <source>
        <dbReference type="EMBL" id="CAB4185501.1"/>
    </source>
</evidence>
<accession>A0A6J5SS55</accession>
<evidence type="ECO:0000313" key="4">
    <source>
        <dbReference type="EMBL" id="CAB5231422.1"/>
    </source>
</evidence>
<evidence type="ECO:0000313" key="2">
    <source>
        <dbReference type="EMBL" id="CAB4193668.1"/>
    </source>
</evidence>